<reference evidence="2" key="2">
    <citation type="submission" date="2021-05" db="UniProtKB">
        <authorList>
            <consortium name="EnsemblPlants"/>
        </authorList>
    </citation>
    <scope>IDENTIFICATION</scope>
    <source>
        <strain evidence="2">subsp. malaccensis</strain>
    </source>
</reference>
<dbReference type="EMBL" id="HG996472">
    <property type="protein sequence ID" value="CAG1832894.1"/>
    <property type="molecule type" value="Genomic_DNA"/>
</dbReference>
<sequence length="66" mass="7808">MEISICNMWLLEVMKNLKSILSSTLLLLLPWEEHATLLEEVGLDQDLMITCRIWFSPQIQLHRLWA</sequence>
<dbReference type="EnsemblPlants" id="Ma08_t27360.1">
    <property type="protein sequence ID" value="Ma08_p27360.1"/>
    <property type="gene ID" value="Ma08_g27360"/>
</dbReference>
<dbReference type="Gramene" id="Ma08_t27360.1">
    <property type="protein sequence ID" value="Ma08_p27360.1"/>
    <property type="gene ID" value="Ma08_g27360"/>
</dbReference>
<gene>
    <name evidence="1" type="ORF">GSMUA_88140.1</name>
</gene>
<dbReference type="InParanoid" id="A0A804KBC0"/>
<dbReference type="Proteomes" id="UP000012960">
    <property type="component" value="Unplaced"/>
</dbReference>
<evidence type="ECO:0000313" key="1">
    <source>
        <dbReference type="EMBL" id="CAG1832894.1"/>
    </source>
</evidence>
<accession>A0A804KBC0</accession>
<evidence type="ECO:0000313" key="2">
    <source>
        <dbReference type="EnsemblPlants" id="Ma08_p27360.1"/>
    </source>
</evidence>
<protein>
    <submittedName>
        <fullName evidence="1">(wild Malaysian banana) hypothetical protein</fullName>
    </submittedName>
</protein>
<reference evidence="1" key="1">
    <citation type="submission" date="2021-03" db="EMBL/GenBank/DDBJ databases">
        <authorList>
            <consortium name="Genoscope - CEA"/>
            <person name="William W."/>
        </authorList>
    </citation>
    <scope>NUCLEOTIDE SEQUENCE</scope>
    <source>
        <strain evidence="1">Doubled-haploid Pahang</strain>
    </source>
</reference>
<evidence type="ECO:0000313" key="3">
    <source>
        <dbReference type="Proteomes" id="UP000012960"/>
    </source>
</evidence>
<proteinExistence type="predicted"/>
<dbReference type="AlphaFoldDB" id="A0A804KBC0"/>
<organism evidence="2 3">
    <name type="scientific">Musa acuminata subsp. malaccensis</name>
    <name type="common">Wild banana</name>
    <name type="synonym">Musa malaccensis</name>
    <dbReference type="NCBI Taxonomy" id="214687"/>
    <lineage>
        <taxon>Eukaryota</taxon>
        <taxon>Viridiplantae</taxon>
        <taxon>Streptophyta</taxon>
        <taxon>Embryophyta</taxon>
        <taxon>Tracheophyta</taxon>
        <taxon>Spermatophyta</taxon>
        <taxon>Magnoliopsida</taxon>
        <taxon>Liliopsida</taxon>
        <taxon>Zingiberales</taxon>
        <taxon>Musaceae</taxon>
        <taxon>Musa</taxon>
    </lineage>
</organism>
<keyword evidence="3" id="KW-1185">Reference proteome</keyword>
<name>A0A804KBC0_MUSAM</name>